<accession>A0A0C2M3N7</accession>
<name>A0A0C2M3N7_THEKT</name>
<proteinExistence type="predicted"/>
<gene>
    <name evidence="1" type="ORF">RF11_02662</name>
</gene>
<reference evidence="1 2" key="1">
    <citation type="journal article" date="2014" name="Genome Biol. Evol.">
        <title>The genome of the myxosporean Thelohanellus kitauei shows adaptations to nutrient acquisition within its fish host.</title>
        <authorList>
            <person name="Yang Y."/>
            <person name="Xiong J."/>
            <person name="Zhou Z."/>
            <person name="Huo F."/>
            <person name="Miao W."/>
            <person name="Ran C."/>
            <person name="Liu Y."/>
            <person name="Zhang J."/>
            <person name="Feng J."/>
            <person name="Wang M."/>
            <person name="Wang M."/>
            <person name="Wang L."/>
            <person name="Yao B."/>
        </authorList>
    </citation>
    <scope>NUCLEOTIDE SEQUENCE [LARGE SCALE GENOMIC DNA]</scope>
    <source>
        <strain evidence="1">Wuqing</strain>
    </source>
</reference>
<comment type="caution">
    <text evidence="1">The sequence shown here is derived from an EMBL/GenBank/DDBJ whole genome shotgun (WGS) entry which is preliminary data.</text>
</comment>
<dbReference type="AlphaFoldDB" id="A0A0C2M3N7"/>
<evidence type="ECO:0000313" key="2">
    <source>
        <dbReference type="Proteomes" id="UP000031668"/>
    </source>
</evidence>
<keyword evidence="2" id="KW-1185">Reference proteome</keyword>
<evidence type="ECO:0000313" key="1">
    <source>
        <dbReference type="EMBL" id="KII61610.1"/>
    </source>
</evidence>
<dbReference type="Proteomes" id="UP000031668">
    <property type="component" value="Unassembled WGS sequence"/>
</dbReference>
<sequence>MYTKIDSDIEQQIQILADFVAQKVARPLLSAEKNKLHRKLSKGLKDVFKHLFQRIKAQIIDSIDKLIQKGSLSDNIDEMKSDSIENSYNRQFSSQKLTEKQTEAITPCQLPLYRDGLTADMTAFCYYFMHTSSGKREKIWKFIKLSIFHQNEDKTICIYSPYDSICPTETFRIRSIVCIELFADPTDTPSSKYLLLADNESIWRYFTFYTESVTLAWFHYVANIVQTVDKTRSKLI</sequence>
<dbReference type="EMBL" id="JWZT01005306">
    <property type="protein sequence ID" value="KII61610.1"/>
    <property type="molecule type" value="Genomic_DNA"/>
</dbReference>
<protein>
    <submittedName>
        <fullName evidence="1">Uncharacterized protein</fullName>
    </submittedName>
</protein>
<organism evidence="1 2">
    <name type="scientific">Thelohanellus kitauei</name>
    <name type="common">Myxosporean</name>
    <dbReference type="NCBI Taxonomy" id="669202"/>
    <lineage>
        <taxon>Eukaryota</taxon>
        <taxon>Metazoa</taxon>
        <taxon>Cnidaria</taxon>
        <taxon>Myxozoa</taxon>
        <taxon>Myxosporea</taxon>
        <taxon>Bivalvulida</taxon>
        <taxon>Platysporina</taxon>
        <taxon>Myxobolidae</taxon>
        <taxon>Thelohanellus</taxon>
    </lineage>
</organism>